<dbReference type="EMBL" id="CP032125">
    <property type="protein sequence ID" value="AXX99029.1"/>
    <property type="molecule type" value="Genomic_DNA"/>
</dbReference>
<dbReference type="OrthoDB" id="9795402at2"/>
<organism evidence="2 3">
    <name type="scientific">Profundibacter amoris</name>
    <dbReference type="NCBI Taxonomy" id="2171755"/>
    <lineage>
        <taxon>Bacteria</taxon>
        <taxon>Pseudomonadati</taxon>
        <taxon>Pseudomonadota</taxon>
        <taxon>Alphaproteobacteria</taxon>
        <taxon>Rhodobacterales</taxon>
        <taxon>Paracoccaceae</taxon>
        <taxon>Profundibacter</taxon>
    </lineage>
</organism>
<evidence type="ECO:0000313" key="3">
    <source>
        <dbReference type="Proteomes" id="UP000261704"/>
    </source>
</evidence>
<sequence>MEQIELTGPPLVTVTLRRSRRSRRLSLRVSQLDGRVTMSLPLRTPLREARMFAQEKEGWIRQALSKRPDAARPVIGGQVLFEGREVDIVAGRGRVAKYVDGQITVPDNPDRVAPRIVAFLKLTARTRLREASDKYAAALGTTYGRLTIRDTRSRWGSCSSEGNLMYSWRLIMAPPEVLDYVAAHEVSHLLEMNHSPDYWQVVASIHPDFKKPRAWLRQNGSQLHRYRFTD</sequence>
<dbReference type="Gene3D" id="3.30.2010.10">
    <property type="entry name" value="Metalloproteases ('zincins'), catalytic domain"/>
    <property type="match status" value="1"/>
</dbReference>
<protein>
    <submittedName>
        <fullName evidence="2">M48 family peptidase</fullName>
    </submittedName>
</protein>
<reference evidence="2 3" key="1">
    <citation type="submission" date="2018-09" db="EMBL/GenBank/DDBJ databases">
        <title>Profundibacter amoris BAR1 gen. nov., sp. nov., a new member of the Roseobacter clade isolated at Lokis Castle Vent Field on the Arctic Mid-Oceanic Ridge.</title>
        <authorList>
            <person name="Le Moine Bauer S."/>
            <person name="Sjoeberg A.G."/>
            <person name="L'Haridon S."/>
            <person name="Stokke R."/>
            <person name="Roalkvam I."/>
            <person name="Steen I.H."/>
            <person name="Dahle H."/>
        </authorList>
    </citation>
    <scope>NUCLEOTIDE SEQUENCE [LARGE SCALE GENOMIC DNA]</scope>
    <source>
        <strain evidence="2 3">BAR1</strain>
    </source>
</reference>
<dbReference type="CDD" id="cd07344">
    <property type="entry name" value="M48_yhfN_like"/>
    <property type="match status" value="1"/>
</dbReference>
<evidence type="ECO:0000259" key="1">
    <source>
        <dbReference type="Pfam" id="PF01863"/>
    </source>
</evidence>
<keyword evidence="3" id="KW-1185">Reference proteome</keyword>
<dbReference type="InterPro" id="IPR053136">
    <property type="entry name" value="UTP_pyrophosphatase-like"/>
</dbReference>
<dbReference type="RefSeq" id="WP_118943682.1">
    <property type="nucleotide sequence ID" value="NZ_CP032125.1"/>
</dbReference>
<dbReference type="KEGG" id="pamo:BAR1_14475"/>
<evidence type="ECO:0000313" key="2">
    <source>
        <dbReference type="EMBL" id="AXX99029.1"/>
    </source>
</evidence>
<proteinExistence type="predicted"/>
<dbReference type="PANTHER" id="PTHR30399:SF1">
    <property type="entry name" value="UTP PYROPHOSPHATASE"/>
    <property type="match status" value="1"/>
</dbReference>
<name>A0A347UJK1_9RHOB</name>
<dbReference type="Proteomes" id="UP000261704">
    <property type="component" value="Chromosome"/>
</dbReference>
<dbReference type="PANTHER" id="PTHR30399">
    <property type="entry name" value="UNCHARACTERIZED PROTEIN YGJP"/>
    <property type="match status" value="1"/>
</dbReference>
<dbReference type="InterPro" id="IPR002725">
    <property type="entry name" value="YgjP-like_metallopeptidase"/>
</dbReference>
<accession>A0A347UJK1</accession>
<dbReference type="AlphaFoldDB" id="A0A347UJK1"/>
<gene>
    <name evidence="2" type="ORF">BAR1_14475</name>
</gene>
<dbReference type="Pfam" id="PF01863">
    <property type="entry name" value="YgjP-like"/>
    <property type="match status" value="1"/>
</dbReference>
<feature type="domain" description="YgjP-like metallopeptidase" evidence="1">
    <location>
        <begin position="23"/>
        <end position="219"/>
    </location>
</feature>